<evidence type="ECO:0000313" key="3">
    <source>
        <dbReference type="Proteomes" id="UP000264492"/>
    </source>
</evidence>
<name>A0A371JWC8_9GAMM</name>
<keyword evidence="1" id="KW-0732">Signal</keyword>
<feature type="chain" id="PRO_5016646793" evidence="1">
    <location>
        <begin position="23"/>
        <end position="185"/>
    </location>
</feature>
<evidence type="ECO:0000313" key="2">
    <source>
        <dbReference type="EMBL" id="RDZ25958.1"/>
    </source>
</evidence>
<keyword evidence="3" id="KW-1185">Reference proteome</keyword>
<comment type="caution">
    <text evidence="2">The sequence shown here is derived from an EMBL/GenBank/DDBJ whole genome shotgun (WGS) entry which is preliminary data.</text>
</comment>
<dbReference type="OrthoDB" id="195620at2"/>
<sequence length="185" mass="20894">MTLRPSLLAALLALALAGGADAKTRYVTDPDAPRALPEQGPVDVSWQNPAQFTEIRYSGNSSEAKRGNWVYDLAQHLRQRAQKRLPAGERLEVDITDIRRAGNYEPWRGVNFDDTRFIRDIYPPRITLNFKRIGADGQVIAEGERKLSDLGFLTNANVLSNTDPLRYEKSLINRWVDREFKNPGA</sequence>
<dbReference type="AlphaFoldDB" id="A0A371JWC8"/>
<dbReference type="EMBL" id="QTSU01000005">
    <property type="protein sequence ID" value="RDZ25958.1"/>
    <property type="molecule type" value="Genomic_DNA"/>
</dbReference>
<dbReference type="Proteomes" id="UP000264492">
    <property type="component" value="Unassembled WGS sequence"/>
</dbReference>
<gene>
    <name evidence="2" type="ORF">DX914_19020</name>
</gene>
<organism evidence="2 3">
    <name type="scientific">Lysobacter silvisoli</name>
    <dbReference type="NCBI Taxonomy" id="2293254"/>
    <lineage>
        <taxon>Bacteria</taxon>
        <taxon>Pseudomonadati</taxon>
        <taxon>Pseudomonadota</taxon>
        <taxon>Gammaproteobacteria</taxon>
        <taxon>Lysobacterales</taxon>
        <taxon>Lysobacteraceae</taxon>
        <taxon>Lysobacter</taxon>
    </lineage>
</organism>
<evidence type="ECO:0000256" key="1">
    <source>
        <dbReference type="SAM" id="SignalP"/>
    </source>
</evidence>
<protein>
    <submittedName>
        <fullName evidence="2">DUF3016 domain-containing protein</fullName>
    </submittedName>
</protein>
<accession>A0A371JWC8</accession>
<dbReference type="Pfam" id="PF11454">
    <property type="entry name" value="DUF3016"/>
    <property type="match status" value="1"/>
</dbReference>
<dbReference type="InterPro" id="IPR021557">
    <property type="entry name" value="DUF3016"/>
</dbReference>
<dbReference type="RefSeq" id="WP_115861790.1">
    <property type="nucleotide sequence ID" value="NZ_QTSU01000005.1"/>
</dbReference>
<proteinExistence type="predicted"/>
<reference evidence="2 3" key="1">
    <citation type="submission" date="2018-08" db="EMBL/GenBank/DDBJ databases">
        <title>Lysobacter sp. zong2l5, whole genome shotgun sequence.</title>
        <authorList>
            <person name="Zhang X."/>
            <person name="Feng G."/>
            <person name="Zhu H."/>
        </authorList>
    </citation>
    <scope>NUCLEOTIDE SEQUENCE [LARGE SCALE GENOMIC DNA]</scope>
    <source>
        <strain evidence="3">zong2l5</strain>
    </source>
</reference>
<feature type="signal peptide" evidence="1">
    <location>
        <begin position="1"/>
        <end position="22"/>
    </location>
</feature>